<feature type="transmembrane region" description="Helical" evidence="1">
    <location>
        <begin position="121"/>
        <end position="140"/>
    </location>
</feature>
<proteinExistence type="predicted"/>
<feature type="transmembrane region" description="Helical" evidence="1">
    <location>
        <begin position="251"/>
        <end position="278"/>
    </location>
</feature>
<name>A0ABW7PXD1_9GAMM</name>
<dbReference type="EMBL" id="JBGFSN010000004">
    <property type="protein sequence ID" value="MFH8134988.1"/>
    <property type="molecule type" value="Genomic_DNA"/>
</dbReference>
<evidence type="ECO:0000313" key="2">
    <source>
        <dbReference type="EMBL" id="MFH8134988.1"/>
    </source>
</evidence>
<keyword evidence="1" id="KW-1133">Transmembrane helix</keyword>
<feature type="transmembrane region" description="Helical" evidence="1">
    <location>
        <begin position="146"/>
        <end position="166"/>
    </location>
</feature>
<comment type="caution">
    <text evidence="2">The sequence shown here is derived from an EMBL/GenBank/DDBJ whole genome shotgun (WGS) entry which is preliminary data.</text>
</comment>
<protein>
    <submittedName>
        <fullName evidence="2">Uncharacterized protein</fullName>
    </submittedName>
</protein>
<organism evidence="2 3">
    <name type="scientific">Pantoea osteomyelitidis</name>
    <dbReference type="NCBI Taxonomy" id="3230026"/>
    <lineage>
        <taxon>Bacteria</taxon>
        <taxon>Pseudomonadati</taxon>
        <taxon>Pseudomonadota</taxon>
        <taxon>Gammaproteobacteria</taxon>
        <taxon>Enterobacterales</taxon>
        <taxon>Erwiniaceae</taxon>
        <taxon>Pantoea</taxon>
    </lineage>
</organism>
<keyword evidence="1" id="KW-0472">Membrane</keyword>
<keyword evidence="3" id="KW-1185">Reference proteome</keyword>
<feature type="transmembrane region" description="Helical" evidence="1">
    <location>
        <begin position="42"/>
        <end position="64"/>
    </location>
</feature>
<keyword evidence="1" id="KW-0812">Transmembrane</keyword>
<dbReference type="Proteomes" id="UP001611251">
    <property type="component" value="Unassembled WGS sequence"/>
</dbReference>
<feature type="transmembrane region" description="Helical" evidence="1">
    <location>
        <begin position="5"/>
        <end position="22"/>
    </location>
</feature>
<sequence>MKKIFNLVGFVITLASVYFLYGKYQDLNGTINSITDSHLATYFWMPFIYAWSAMFLALAWGNIISNLDYKLPVKSYLAIYGISQIGKYIPGNIFHYVGKQFLGVAYGIPAKKLAKSQLYEIFLQLLSALGFAVFIGYSCLFNEHGIYAFSLMALSNFIIYLTVYFFKKKTIISLFFYMIFLCVLGGLFAVVLKIVSHFDYDAESFFYIISAFSTAWLIGFVIPGAPAGIGVRETVLIFLLSPSGLAEHDVFTSAILFRIISVCGDFIFFFFGSFLFFLKKD</sequence>
<evidence type="ECO:0000256" key="1">
    <source>
        <dbReference type="SAM" id="Phobius"/>
    </source>
</evidence>
<dbReference type="RefSeq" id="WP_397215258.1">
    <property type="nucleotide sequence ID" value="NZ_JBGFSN010000004.1"/>
</dbReference>
<gene>
    <name evidence="2" type="ORF">ABU178_12505</name>
</gene>
<evidence type="ECO:0000313" key="3">
    <source>
        <dbReference type="Proteomes" id="UP001611251"/>
    </source>
</evidence>
<accession>A0ABW7PXD1</accession>
<feature type="transmembrane region" description="Helical" evidence="1">
    <location>
        <begin position="204"/>
        <end position="222"/>
    </location>
</feature>
<feature type="transmembrane region" description="Helical" evidence="1">
    <location>
        <begin position="173"/>
        <end position="192"/>
    </location>
</feature>
<reference evidence="2 3" key="1">
    <citation type="submission" date="2024-08" db="EMBL/GenBank/DDBJ databases">
        <title>Pantoea ronii - a newly identified human opportunistic pathogen.</title>
        <authorList>
            <person name="Keidar-Friedman D."/>
            <person name="Sorek N."/>
            <person name="Leshin-Carmel D."/>
            <person name="Tsur A."/>
            <person name="Amsalem M."/>
            <person name="Tolkach D."/>
            <person name="Brosh-Nissimov T."/>
        </authorList>
    </citation>
    <scope>NUCLEOTIDE SEQUENCE [LARGE SCALE GENOMIC DNA]</scope>
    <source>
        <strain evidence="2 3">AA23256</strain>
    </source>
</reference>